<gene>
    <name evidence="2" type="ORF">V2E24_03285</name>
</gene>
<organism evidence="2 3">
    <name type="scientific">Mycoplasmopsis ciconiae</name>
    <dbReference type="NCBI Taxonomy" id="561067"/>
    <lineage>
        <taxon>Bacteria</taxon>
        <taxon>Bacillati</taxon>
        <taxon>Mycoplasmatota</taxon>
        <taxon>Mycoplasmoidales</taxon>
        <taxon>Metamycoplasmataceae</taxon>
        <taxon>Mycoplasmopsis</taxon>
    </lineage>
</organism>
<reference evidence="2" key="1">
    <citation type="submission" date="2024-01" db="EMBL/GenBank/DDBJ databases">
        <title>Genome sequence of Mycoplasma ciconiae type strain DSM 25251.</title>
        <authorList>
            <person name="Spergser J."/>
        </authorList>
    </citation>
    <scope>NUCLEOTIDE SEQUENCE [LARGE SCALE GENOMIC DNA]</scope>
    <source>
        <strain evidence="2">DSM 25251</strain>
    </source>
</reference>
<feature type="transmembrane region" description="Helical" evidence="1">
    <location>
        <begin position="93"/>
        <end position="122"/>
    </location>
</feature>
<sequence length="128" mass="15030">MFKQFKEKIKKMHQKHLENHHQTNMIWMGISLFFAVLFIVSLFVPFYPQNQKVSYAISVIIQVVFIIFNSYFLYICVVLYIRAKEANAPHHSLLLVITIFVGLGFIYSIFTLIATLIFIFLIPTPNKK</sequence>
<keyword evidence="1" id="KW-0812">Transmembrane</keyword>
<keyword evidence="1" id="KW-1133">Transmembrane helix</keyword>
<feature type="transmembrane region" description="Helical" evidence="1">
    <location>
        <begin position="53"/>
        <end position="81"/>
    </location>
</feature>
<name>A0ABU7MM27_9BACT</name>
<evidence type="ECO:0000313" key="2">
    <source>
        <dbReference type="EMBL" id="MEE3928585.1"/>
    </source>
</evidence>
<dbReference type="RefSeq" id="WP_330500998.1">
    <property type="nucleotide sequence ID" value="NZ_JAZDWZ010000012.1"/>
</dbReference>
<feature type="transmembrane region" description="Helical" evidence="1">
    <location>
        <begin position="25"/>
        <end position="47"/>
    </location>
</feature>
<accession>A0ABU7MM27</accession>
<proteinExistence type="predicted"/>
<dbReference type="Proteomes" id="UP001344817">
    <property type="component" value="Unassembled WGS sequence"/>
</dbReference>
<keyword evidence="1" id="KW-0472">Membrane</keyword>
<protein>
    <submittedName>
        <fullName evidence="2">Uncharacterized protein</fullName>
    </submittedName>
</protein>
<keyword evidence="3" id="KW-1185">Reference proteome</keyword>
<dbReference type="SUPFAM" id="SSF103473">
    <property type="entry name" value="MFS general substrate transporter"/>
    <property type="match status" value="1"/>
</dbReference>
<comment type="caution">
    <text evidence="2">The sequence shown here is derived from an EMBL/GenBank/DDBJ whole genome shotgun (WGS) entry which is preliminary data.</text>
</comment>
<dbReference type="InterPro" id="IPR036259">
    <property type="entry name" value="MFS_trans_sf"/>
</dbReference>
<dbReference type="EMBL" id="JAZDWZ010000012">
    <property type="protein sequence ID" value="MEE3928585.1"/>
    <property type="molecule type" value="Genomic_DNA"/>
</dbReference>
<evidence type="ECO:0000313" key="3">
    <source>
        <dbReference type="Proteomes" id="UP001344817"/>
    </source>
</evidence>
<evidence type="ECO:0000256" key="1">
    <source>
        <dbReference type="SAM" id="Phobius"/>
    </source>
</evidence>